<dbReference type="Proteomes" id="UP000652761">
    <property type="component" value="Unassembled WGS sequence"/>
</dbReference>
<name>A0A843WL80_COLES</name>
<dbReference type="OrthoDB" id="689350at2759"/>
<dbReference type="InterPro" id="IPR036163">
    <property type="entry name" value="HMA_dom_sf"/>
</dbReference>
<keyword evidence="4" id="KW-1185">Reference proteome</keyword>
<dbReference type="InterPro" id="IPR006121">
    <property type="entry name" value="HMA_dom"/>
</dbReference>
<feature type="compositionally biased region" description="Low complexity" evidence="1">
    <location>
        <begin position="17"/>
        <end position="29"/>
    </location>
</feature>
<dbReference type="Gene3D" id="3.30.70.100">
    <property type="match status" value="1"/>
</dbReference>
<feature type="region of interest" description="Disordered" evidence="1">
    <location>
        <begin position="63"/>
        <end position="84"/>
    </location>
</feature>
<evidence type="ECO:0000313" key="3">
    <source>
        <dbReference type="EMBL" id="MQM08436.1"/>
    </source>
</evidence>
<dbReference type="PANTHER" id="PTHR46119:SF15">
    <property type="entry name" value="PROTEIN SODIUM POTASSIUM ROOT DEFECTIVE 2"/>
    <property type="match status" value="1"/>
</dbReference>
<dbReference type="PANTHER" id="PTHR46119">
    <property type="entry name" value="OS08G0405700 PROTEIN"/>
    <property type="match status" value="1"/>
</dbReference>
<comment type="caution">
    <text evidence="3">The sequence shown here is derived from an EMBL/GenBank/DDBJ whole genome shotgun (WGS) entry which is preliminary data.</text>
</comment>
<feature type="region of interest" description="Disordered" evidence="1">
    <location>
        <begin position="125"/>
        <end position="160"/>
    </location>
</feature>
<dbReference type="EMBL" id="NMUH01004118">
    <property type="protein sequence ID" value="MQM08436.1"/>
    <property type="molecule type" value="Genomic_DNA"/>
</dbReference>
<reference evidence="3" key="1">
    <citation type="submission" date="2017-07" db="EMBL/GenBank/DDBJ databases">
        <title>Taro Niue Genome Assembly and Annotation.</title>
        <authorList>
            <person name="Atibalentja N."/>
            <person name="Keating K."/>
            <person name="Fields C.J."/>
        </authorList>
    </citation>
    <scope>NUCLEOTIDE SEQUENCE</scope>
    <source>
        <strain evidence="3">Niue_2</strain>
        <tissue evidence="3">Leaf</tissue>
    </source>
</reference>
<sequence length="326" mass="34777">MATLLLRAKKGATLSCTSLPASSSTSTSPDYHQLSPDRRSSRELDRRSSLDLNWVSPLFTKKKAQLQKNRGSSGKPRETTSPAASTRYLLDDAGADALFDVFDELDLLPPSISIDPARFRSAAGDDSAALRPSSSSRSSSSSCSAAREQDQVRVGAASSSSPYILPSTRLIPIKKDDGSPFLRPSTASLPLPAFQSERRDVAPTAAAAVEESRFGRPQEQGFFGASSSSSSMETRLHTTVDEDAAVLKSSSSSSSAKSQGQVVVLRVSLHCKGCEAKVRKHISRMKGVTSFNVDFATKKVTVTGDVTPLGVISSISKVKSAQFWPE</sequence>
<evidence type="ECO:0000256" key="1">
    <source>
        <dbReference type="SAM" id="MobiDB-lite"/>
    </source>
</evidence>
<proteinExistence type="predicted"/>
<gene>
    <name evidence="3" type="ORF">Taro_041286</name>
</gene>
<dbReference type="Pfam" id="PF00403">
    <property type="entry name" value="HMA"/>
    <property type="match status" value="1"/>
</dbReference>
<evidence type="ECO:0000259" key="2">
    <source>
        <dbReference type="PROSITE" id="PS50846"/>
    </source>
</evidence>
<dbReference type="AlphaFoldDB" id="A0A843WL80"/>
<dbReference type="PROSITE" id="PS50846">
    <property type="entry name" value="HMA_2"/>
    <property type="match status" value="1"/>
</dbReference>
<dbReference type="SUPFAM" id="SSF55008">
    <property type="entry name" value="HMA, heavy metal-associated domain"/>
    <property type="match status" value="1"/>
</dbReference>
<evidence type="ECO:0000313" key="4">
    <source>
        <dbReference type="Proteomes" id="UP000652761"/>
    </source>
</evidence>
<feature type="compositionally biased region" description="Basic and acidic residues" evidence="1">
    <location>
        <begin position="35"/>
        <end position="47"/>
    </location>
</feature>
<dbReference type="CDD" id="cd00371">
    <property type="entry name" value="HMA"/>
    <property type="match status" value="1"/>
</dbReference>
<protein>
    <recommendedName>
        <fullName evidence="2">HMA domain-containing protein</fullName>
    </recommendedName>
</protein>
<dbReference type="GO" id="GO:0046872">
    <property type="term" value="F:metal ion binding"/>
    <property type="evidence" value="ECO:0007669"/>
    <property type="project" value="InterPro"/>
</dbReference>
<organism evidence="3 4">
    <name type="scientific">Colocasia esculenta</name>
    <name type="common">Wild taro</name>
    <name type="synonym">Arum esculentum</name>
    <dbReference type="NCBI Taxonomy" id="4460"/>
    <lineage>
        <taxon>Eukaryota</taxon>
        <taxon>Viridiplantae</taxon>
        <taxon>Streptophyta</taxon>
        <taxon>Embryophyta</taxon>
        <taxon>Tracheophyta</taxon>
        <taxon>Spermatophyta</taxon>
        <taxon>Magnoliopsida</taxon>
        <taxon>Liliopsida</taxon>
        <taxon>Araceae</taxon>
        <taxon>Aroideae</taxon>
        <taxon>Colocasieae</taxon>
        <taxon>Colocasia</taxon>
    </lineage>
</organism>
<dbReference type="InterPro" id="IPR044526">
    <property type="entry name" value="NAKR1-3"/>
</dbReference>
<feature type="domain" description="HMA" evidence="2">
    <location>
        <begin position="260"/>
        <end position="326"/>
    </location>
</feature>
<feature type="compositionally biased region" description="Low complexity" evidence="1">
    <location>
        <begin position="127"/>
        <end position="146"/>
    </location>
</feature>
<feature type="region of interest" description="Disordered" evidence="1">
    <location>
        <begin position="17"/>
        <end position="47"/>
    </location>
</feature>
<accession>A0A843WL80</accession>